<dbReference type="Proteomes" id="UP000184114">
    <property type="component" value="Unassembled WGS sequence"/>
</dbReference>
<dbReference type="AlphaFoldDB" id="A0A1M4YP79"/>
<organism evidence="2 3">
    <name type="scientific">Tissierella praeacuta DSM 18095</name>
    <dbReference type="NCBI Taxonomy" id="1123404"/>
    <lineage>
        <taxon>Bacteria</taxon>
        <taxon>Bacillati</taxon>
        <taxon>Bacillota</taxon>
        <taxon>Tissierellia</taxon>
        <taxon>Tissierellales</taxon>
        <taxon>Tissierellaceae</taxon>
        <taxon>Tissierella</taxon>
    </lineage>
</organism>
<dbReference type="GeneID" id="90995486"/>
<keyword evidence="3" id="KW-1185">Reference proteome</keyword>
<dbReference type="Pfam" id="PF20187">
    <property type="entry name" value="DUF6550"/>
    <property type="match status" value="1"/>
</dbReference>
<feature type="compositionally biased region" description="Basic and acidic residues" evidence="1">
    <location>
        <begin position="122"/>
        <end position="178"/>
    </location>
</feature>
<reference evidence="3" key="1">
    <citation type="submission" date="2016-11" db="EMBL/GenBank/DDBJ databases">
        <authorList>
            <person name="Varghese N."/>
            <person name="Submissions S."/>
        </authorList>
    </citation>
    <scope>NUCLEOTIDE SEQUENCE [LARGE SCALE GENOMIC DNA]</scope>
    <source>
        <strain evidence="3">DSM 18095</strain>
    </source>
</reference>
<accession>A0A1M4YP79</accession>
<feature type="region of interest" description="Disordered" evidence="1">
    <location>
        <begin position="74"/>
        <end position="215"/>
    </location>
</feature>
<evidence type="ECO:0000313" key="3">
    <source>
        <dbReference type="Proteomes" id="UP000184114"/>
    </source>
</evidence>
<name>A0A1M4YP79_9FIRM</name>
<gene>
    <name evidence="2" type="ORF">SAMN02745784_02727</name>
</gene>
<feature type="compositionally biased region" description="Basic and acidic residues" evidence="1">
    <location>
        <begin position="79"/>
        <end position="94"/>
    </location>
</feature>
<dbReference type="InterPro" id="IPR046680">
    <property type="entry name" value="DUF6550"/>
</dbReference>
<evidence type="ECO:0000256" key="1">
    <source>
        <dbReference type="SAM" id="MobiDB-lite"/>
    </source>
</evidence>
<dbReference type="EMBL" id="FQTY01000018">
    <property type="protein sequence ID" value="SHF07615.1"/>
    <property type="molecule type" value="Genomic_DNA"/>
</dbReference>
<dbReference type="STRING" id="1123404.SAMN02745784_02727"/>
<evidence type="ECO:0000313" key="2">
    <source>
        <dbReference type="EMBL" id="SHF07615.1"/>
    </source>
</evidence>
<proteinExistence type="predicted"/>
<sequence length="215" mass="24099">MKISNDRMKKCFVLAGGLLICAILVFMISSQFKKEPVEETSLPNEKDVIVDDVIAEKNKEINIDKGITEKIDDETVANTEKEDKEKIEDSEKEINVPPIKVPDIQKNKNGIDKGTNQTIQGDVKKPKGPTKEELTDPTRKPNGEKVEEPPKNVDYDKLKKHEETPKKKDEPQGGDKNNKGQTYLPGFGWVENSGENQGTKADDMYENGNKIGNMD</sequence>
<protein>
    <submittedName>
        <fullName evidence="2">Uncharacterized protein</fullName>
    </submittedName>
</protein>
<dbReference type="RefSeq" id="WP_072977249.1">
    <property type="nucleotide sequence ID" value="NZ_FQTY01000018.1"/>
</dbReference>